<organism evidence="1 2">
    <name type="scientific">Colletotrichum truncatum</name>
    <name type="common">Anthracnose fungus</name>
    <name type="synonym">Colletotrichum capsici</name>
    <dbReference type="NCBI Taxonomy" id="5467"/>
    <lineage>
        <taxon>Eukaryota</taxon>
        <taxon>Fungi</taxon>
        <taxon>Dikarya</taxon>
        <taxon>Ascomycota</taxon>
        <taxon>Pezizomycotina</taxon>
        <taxon>Sordariomycetes</taxon>
        <taxon>Hypocreomycetidae</taxon>
        <taxon>Glomerellales</taxon>
        <taxon>Glomerellaceae</taxon>
        <taxon>Colletotrichum</taxon>
        <taxon>Colletotrichum truncatum species complex</taxon>
    </lineage>
</organism>
<protein>
    <submittedName>
        <fullName evidence="1">Autolysin (N-acetylmuramoyl-l-alanine amidase)</fullName>
    </submittedName>
</protein>
<name>A0ACC3Z8V0_COLTU</name>
<comment type="caution">
    <text evidence="1">The sequence shown here is derived from an EMBL/GenBank/DDBJ whole genome shotgun (WGS) entry which is preliminary data.</text>
</comment>
<keyword evidence="2" id="KW-1185">Reference proteome</keyword>
<proteinExistence type="predicted"/>
<sequence>MRFDVVLTLATLLGSTEALRRSCRKAGANDGWYYTVGFDNFNNVAADFCTSPSVLRSWNPNIREVRAGQNLKVPCQAGRKKRDCKKNSALDGAYVVQSGDTLDHIASDFCTNSDTLQSMNSGLIKNKDFIQIGWVIQVPCSWN</sequence>
<evidence type="ECO:0000313" key="1">
    <source>
        <dbReference type="EMBL" id="KAL0940531.1"/>
    </source>
</evidence>
<dbReference type="Proteomes" id="UP000805649">
    <property type="component" value="Unassembled WGS sequence"/>
</dbReference>
<gene>
    <name evidence="1" type="ORF">CTRU02_203294</name>
</gene>
<reference evidence="1 2" key="1">
    <citation type="journal article" date="2020" name="Phytopathology">
        <title>Genome Sequence Resources of Colletotrichum truncatum, C. plurivorum, C. musicola, and C. sojae: Four Species Pathogenic to Soybean (Glycine max).</title>
        <authorList>
            <person name="Rogerio F."/>
            <person name="Boufleur T.R."/>
            <person name="Ciampi-Guillardi M."/>
            <person name="Sukno S.A."/>
            <person name="Thon M.R."/>
            <person name="Massola Junior N.S."/>
            <person name="Baroncelli R."/>
        </authorList>
    </citation>
    <scope>NUCLEOTIDE SEQUENCE [LARGE SCALE GENOMIC DNA]</scope>
    <source>
        <strain evidence="1 2">CMES1059</strain>
    </source>
</reference>
<evidence type="ECO:0000313" key="2">
    <source>
        <dbReference type="Proteomes" id="UP000805649"/>
    </source>
</evidence>
<dbReference type="EMBL" id="VUJX02000002">
    <property type="protein sequence ID" value="KAL0940531.1"/>
    <property type="molecule type" value="Genomic_DNA"/>
</dbReference>
<accession>A0ACC3Z8V0</accession>